<comment type="caution">
    <text evidence="13">The sequence shown here is derived from an EMBL/GenBank/DDBJ whole genome shotgun (WGS) entry which is preliminary data.</text>
</comment>
<feature type="transmembrane region" description="Helical" evidence="10">
    <location>
        <begin position="193"/>
        <end position="211"/>
    </location>
</feature>
<feature type="domain" description="ArnT-like N-terminal" evidence="11">
    <location>
        <begin position="12"/>
        <end position="219"/>
    </location>
</feature>
<feature type="transmembrane region" description="Helical" evidence="10">
    <location>
        <begin position="120"/>
        <end position="137"/>
    </location>
</feature>
<dbReference type="PANTHER" id="PTHR10050">
    <property type="entry name" value="DOLICHYL-PHOSPHATE-MANNOSE--PROTEIN MANNOSYLTRANSFERASE"/>
    <property type="match status" value="1"/>
</dbReference>
<proteinExistence type="inferred from homology"/>
<feature type="transmembrane region" description="Helical" evidence="10">
    <location>
        <begin position="493"/>
        <end position="513"/>
    </location>
</feature>
<evidence type="ECO:0000259" key="11">
    <source>
        <dbReference type="Pfam" id="PF02366"/>
    </source>
</evidence>
<accession>A0A0C1N8G0</accession>
<dbReference type="Pfam" id="PF16192">
    <property type="entry name" value="PMT_4TMC"/>
    <property type="match status" value="1"/>
</dbReference>
<dbReference type="Pfam" id="PF02366">
    <property type="entry name" value="PMT"/>
    <property type="match status" value="1"/>
</dbReference>
<sequence length="568" mass="65675">MNKKIFYLSMASVFLLSLAFRFWGLGRFNTLVFDEVYYAKFGNNYLTNTPFFDGHPPLGKYIIAIGIWIANHIPFLQNQVNGLTGSVMSPISYRWINAFSGSFIPVIVGAIAYQISYRRSFAFLAALFAACDGIFLVESRYALINQYIVIFGLLGQLCLILALAKQHLRRTFWLVISGVAFGASCATKWNGLWFLLGAYLMWIIAWGNRWLQSFHLKRVKSNEQSQDEFVHHHAQNNSVEIESQETSVLPLSLTSLPIGKRKTKYINPYRLEAKPTPLKKLTQLNIFQILFFLGIIPAIVYSLIWIPHLHLDTRYGFVEVHKQILGFHERLGNSSKIHPYCSPWYTWPFMIRPMAYFYQTATSIKDPIPVIGPPLPTGAGKVIYDVHAMGNPLLWWFGAAALLFFLGVLIRQFAKLWIEQKRFFLSAEFSNETWIVLYFLVNYAANLLPWVKVNRCLFIYHYMTAVVFAFLAIAWLVDWCIRSYYTQMRAVGLTPTISIIIAFIFWLPIYLGLPLSNFEFRPVRSWAVGVTLTFLIIAAFIFWLPIYLGLPLSNFEYRPVRMWFNSWI</sequence>
<keyword evidence="6 10" id="KW-0812">Transmembrane</keyword>
<dbReference type="EMBL" id="JHEG02000058">
    <property type="protein sequence ID" value="KIE08871.1"/>
    <property type="molecule type" value="Genomic_DNA"/>
</dbReference>
<dbReference type="InterPro" id="IPR032421">
    <property type="entry name" value="PMT_4TMC"/>
</dbReference>
<dbReference type="STRING" id="1479485.DA73_0230690"/>
<evidence type="ECO:0000256" key="4">
    <source>
        <dbReference type="ARBA" id="ARBA00022676"/>
    </source>
</evidence>
<evidence type="ECO:0000256" key="5">
    <source>
        <dbReference type="ARBA" id="ARBA00022679"/>
    </source>
</evidence>
<comment type="function">
    <text evidence="10">Protein O-mannosyltransferase that catalyzes the transfer of a single mannose residue from a polyprenol phospho-mannosyl lipidic donor to the hydroxyl group of selected serine and threonine residues in acceptor proteins.</text>
</comment>
<dbReference type="GO" id="GO:0012505">
    <property type="term" value="C:endomembrane system"/>
    <property type="evidence" value="ECO:0007669"/>
    <property type="project" value="UniProtKB-SubCell"/>
</dbReference>
<evidence type="ECO:0000256" key="7">
    <source>
        <dbReference type="ARBA" id="ARBA00022989"/>
    </source>
</evidence>
<evidence type="ECO:0000256" key="2">
    <source>
        <dbReference type="ARBA" id="ARBA00004922"/>
    </source>
</evidence>
<evidence type="ECO:0000256" key="8">
    <source>
        <dbReference type="ARBA" id="ARBA00023136"/>
    </source>
</evidence>
<comment type="pathway">
    <text evidence="2 10">Protein modification; protein glycosylation.</text>
</comment>
<evidence type="ECO:0000256" key="3">
    <source>
        <dbReference type="ARBA" id="ARBA00007222"/>
    </source>
</evidence>
<evidence type="ECO:0000256" key="10">
    <source>
        <dbReference type="RuleBase" id="RU367007"/>
    </source>
</evidence>
<organism evidence="13">
    <name type="scientific">Tolypothrix bouteillei VB521301</name>
    <dbReference type="NCBI Taxonomy" id="1479485"/>
    <lineage>
        <taxon>Bacteria</taxon>
        <taxon>Bacillati</taxon>
        <taxon>Cyanobacteriota</taxon>
        <taxon>Cyanophyceae</taxon>
        <taxon>Nostocales</taxon>
        <taxon>Tolypothrichaceae</taxon>
        <taxon>Tolypothrix</taxon>
    </lineage>
</organism>
<feature type="domain" description="Protein O-mannosyl-transferase C-terminal four TM" evidence="12">
    <location>
        <begin position="316"/>
        <end position="521"/>
    </location>
</feature>
<dbReference type="UniPathway" id="UPA00378"/>
<feature type="transmembrane region" description="Helical" evidence="10">
    <location>
        <begin position="459"/>
        <end position="481"/>
    </location>
</feature>
<evidence type="ECO:0000256" key="9">
    <source>
        <dbReference type="ARBA" id="ARBA00093617"/>
    </source>
</evidence>
<gene>
    <name evidence="13" type="ORF">DA73_0230690</name>
</gene>
<feature type="transmembrane region" description="Helical" evidence="10">
    <location>
        <begin position="435"/>
        <end position="453"/>
    </location>
</feature>
<dbReference type="InterPro" id="IPR027005">
    <property type="entry name" value="PMT-like"/>
</dbReference>
<keyword evidence="5 10" id="KW-0808">Transferase</keyword>
<dbReference type="GO" id="GO:0005886">
    <property type="term" value="C:plasma membrane"/>
    <property type="evidence" value="ECO:0007669"/>
    <property type="project" value="UniProtKB-SubCell"/>
</dbReference>
<dbReference type="EC" id="2.4.1.-" evidence="10"/>
<dbReference type="GO" id="GO:0004169">
    <property type="term" value="F:dolichyl-phosphate-mannose-protein mannosyltransferase activity"/>
    <property type="evidence" value="ECO:0007669"/>
    <property type="project" value="UniProtKB-UniRule"/>
</dbReference>
<keyword evidence="4 10" id="KW-0328">Glycosyltransferase</keyword>
<feature type="transmembrane region" description="Helical" evidence="10">
    <location>
        <begin position="393"/>
        <end position="414"/>
    </location>
</feature>
<keyword evidence="8 10" id="KW-0472">Membrane</keyword>
<keyword evidence="7 10" id="KW-1133">Transmembrane helix</keyword>
<feature type="transmembrane region" description="Helical" evidence="10">
    <location>
        <begin position="284"/>
        <end position="306"/>
    </location>
</feature>
<name>A0A0C1N8G0_9CYAN</name>
<keyword evidence="10" id="KW-1003">Cell membrane</keyword>
<dbReference type="AlphaFoldDB" id="A0A0C1N8G0"/>
<comment type="similarity">
    <text evidence="3 10">Belongs to the glycosyltransferase 39 family.</text>
</comment>
<dbReference type="PANTHER" id="PTHR10050:SF46">
    <property type="entry name" value="PROTEIN O-MANNOSYL-TRANSFERASE 2"/>
    <property type="match status" value="1"/>
</dbReference>
<protein>
    <recommendedName>
        <fullName evidence="9 10">Polyprenol-phosphate-mannose--protein mannosyltransferase</fullName>
        <ecNumber evidence="10">2.4.1.-</ecNumber>
    </recommendedName>
</protein>
<evidence type="ECO:0000313" key="13">
    <source>
        <dbReference type="EMBL" id="KIE08871.1"/>
    </source>
</evidence>
<evidence type="ECO:0000256" key="6">
    <source>
        <dbReference type="ARBA" id="ARBA00022692"/>
    </source>
</evidence>
<reference evidence="13" key="1">
    <citation type="journal article" date="2015" name="Genome Announc.">
        <title>Draft Genome Sequence of Tolypothrix boutellei Strain VB521301.</title>
        <authorList>
            <person name="Chandrababunaidu M.M."/>
            <person name="Singh D."/>
            <person name="Sen D."/>
            <person name="Bhan S."/>
            <person name="Das S."/>
            <person name="Gupta A."/>
            <person name="Adhikary S.P."/>
            <person name="Tripathy S."/>
        </authorList>
    </citation>
    <scope>NUCLEOTIDE SEQUENCE</scope>
    <source>
        <strain evidence="13">VB521301</strain>
    </source>
</reference>
<dbReference type="InterPro" id="IPR003342">
    <property type="entry name" value="ArnT-like_N"/>
</dbReference>
<comment type="subcellular location">
    <subcellularLocation>
        <location evidence="10">Cell membrane</location>
    </subcellularLocation>
    <subcellularLocation>
        <location evidence="1">Endomembrane system</location>
        <topology evidence="1">Multi-pass membrane protein</topology>
    </subcellularLocation>
</comment>
<evidence type="ECO:0000259" key="12">
    <source>
        <dbReference type="Pfam" id="PF16192"/>
    </source>
</evidence>
<evidence type="ECO:0000256" key="1">
    <source>
        <dbReference type="ARBA" id="ARBA00004127"/>
    </source>
</evidence>
<feature type="transmembrane region" description="Helical" evidence="10">
    <location>
        <begin position="95"/>
        <end position="113"/>
    </location>
</feature>
<feature type="transmembrane region" description="Helical" evidence="10">
    <location>
        <begin position="143"/>
        <end position="164"/>
    </location>
</feature>
<feature type="transmembrane region" description="Helical" evidence="10">
    <location>
        <begin position="525"/>
        <end position="548"/>
    </location>
</feature>